<protein>
    <submittedName>
        <fullName evidence="1">HEAT repeat protein</fullName>
    </submittedName>
</protein>
<sequence length="388" mass="44283">MEKERLKWLKHVEDWLLTEEAECGQDAVVERERLIVALKTLNYEWDYLLDAYGSASEVPVVLLKLTSDNPEVRERAILTLYTTVFHQGMRTLSAVYVVSFLFHLLLSEKVHSKEEIIDYLVHLAIGYPEESLPEGVEPAAMRQAADDAEQGMTREQRGAYLYEYYSLRVEVLCYQEVFRQLDILMPLTHDSDPKIRKSAIFALAWFPEQAEQSLIHILDQLESETEDAAVANAILAAGLLIYQAGLSPELLKLEKYRGEAFGPLVRMAVAIVHGRFSLNRESIDLLLASLCEADQLNQFHREDIQFYDGWFVSYVIEILTCGSVESQKEVVLSLCNRIGTYQKIESSSVRYAILDLLNQVQDDVYSENINLLVACGFPEQKADLFKLN</sequence>
<evidence type="ECO:0000313" key="1">
    <source>
        <dbReference type="EMBL" id="QDT19721.1"/>
    </source>
</evidence>
<proteinExistence type="predicted"/>
<keyword evidence="2" id="KW-1185">Reference proteome</keyword>
<name>A0A517PK55_9PLAN</name>
<gene>
    <name evidence="1" type="ORF">HG66A1_14890</name>
</gene>
<dbReference type="Proteomes" id="UP000320421">
    <property type="component" value="Chromosome"/>
</dbReference>
<dbReference type="EMBL" id="CP036266">
    <property type="protein sequence ID" value="QDT19721.1"/>
    <property type="molecule type" value="Genomic_DNA"/>
</dbReference>
<evidence type="ECO:0000313" key="2">
    <source>
        <dbReference type="Proteomes" id="UP000320421"/>
    </source>
</evidence>
<dbReference type="SUPFAM" id="SSF48371">
    <property type="entry name" value="ARM repeat"/>
    <property type="match status" value="1"/>
</dbReference>
<accession>A0A517PK55</accession>
<organism evidence="1 2">
    <name type="scientific">Gimesia chilikensis</name>
    <dbReference type="NCBI Taxonomy" id="2605989"/>
    <lineage>
        <taxon>Bacteria</taxon>
        <taxon>Pseudomonadati</taxon>
        <taxon>Planctomycetota</taxon>
        <taxon>Planctomycetia</taxon>
        <taxon>Planctomycetales</taxon>
        <taxon>Planctomycetaceae</taxon>
        <taxon>Gimesia</taxon>
    </lineage>
</organism>
<reference evidence="1 2" key="1">
    <citation type="submission" date="2019-02" db="EMBL/GenBank/DDBJ databases">
        <title>Deep-cultivation of Planctomycetes and their phenomic and genomic characterization uncovers novel biology.</title>
        <authorList>
            <person name="Wiegand S."/>
            <person name="Jogler M."/>
            <person name="Boedeker C."/>
            <person name="Pinto D."/>
            <person name="Vollmers J."/>
            <person name="Rivas-Marin E."/>
            <person name="Kohn T."/>
            <person name="Peeters S.H."/>
            <person name="Heuer A."/>
            <person name="Rast P."/>
            <person name="Oberbeckmann S."/>
            <person name="Bunk B."/>
            <person name="Jeske O."/>
            <person name="Meyerdierks A."/>
            <person name="Storesund J.E."/>
            <person name="Kallscheuer N."/>
            <person name="Luecker S."/>
            <person name="Lage O.M."/>
            <person name="Pohl T."/>
            <person name="Merkel B.J."/>
            <person name="Hornburger P."/>
            <person name="Mueller R.-W."/>
            <person name="Bruemmer F."/>
            <person name="Labrenz M."/>
            <person name="Spormann A.M."/>
            <person name="Op den Camp H."/>
            <person name="Overmann J."/>
            <person name="Amann R."/>
            <person name="Jetten M.S.M."/>
            <person name="Mascher T."/>
            <person name="Medema M.H."/>
            <person name="Devos D.P."/>
            <person name="Kaster A.-K."/>
            <person name="Ovreas L."/>
            <person name="Rohde M."/>
            <person name="Galperin M.Y."/>
            <person name="Jogler C."/>
        </authorList>
    </citation>
    <scope>NUCLEOTIDE SEQUENCE [LARGE SCALE GENOMIC DNA]</scope>
    <source>
        <strain evidence="1 2">HG66A1</strain>
    </source>
</reference>
<dbReference type="AlphaFoldDB" id="A0A517PK55"/>
<dbReference type="Gene3D" id="1.25.10.10">
    <property type="entry name" value="Leucine-rich Repeat Variant"/>
    <property type="match status" value="1"/>
</dbReference>
<dbReference type="InterPro" id="IPR016024">
    <property type="entry name" value="ARM-type_fold"/>
</dbReference>
<dbReference type="OrthoDB" id="796912at2"/>
<dbReference type="InterPro" id="IPR011989">
    <property type="entry name" value="ARM-like"/>
</dbReference>
<dbReference type="RefSeq" id="WP_145181518.1">
    <property type="nucleotide sequence ID" value="NZ_CP036266.1"/>
</dbReference>